<feature type="transmembrane region" description="Helical" evidence="5">
    <location>
        <begin position="16"/>
        <end position="38"/>
    </location>
</feature>
<dbReference type="GO" id="GO:0016020">
    <property type="term" value="C:membrane"/>
    <property type="evidence" value="ECO:0007669"/>
    <property type="project" value="UniProtKB-SubCell"/>
</dbReference>
<evidence type="ECO:0000256" key="2">
    <source>
        <dbReference type="ARBA" id="ARBA00022692"/>
    </source>
</evidence>
<dbReference type="PANTHER" id="PTHR24064">
    <property type="entry name" value="SOLUTE CARRIER FAMILY 22 MEMBER"/>
    <property type="match status" value="1"/>
</dbReference>
<feature type="transmembrane region" description="Helical" evidence="5">
    <location>
        <begin position="237"/>
        <end position="258"/>
    </location>
</feature>
<name>A0A2R5LKT1_9ACAR</name>
<evidence type="ECO:0000256" key="4">
    <source>
        <dbReference type="ARBA" id="ARBA00023136"/>
    </source>
</evidence>
<feature type="transmembrane region" description="Helical" evidence="5">
    <location>
        <begin position="324"/>
        <end position="340"/>
    </location>
</feature>
<proteinExistence type="predicted"/>
<feature type="transmembrane region" description="Helical" evidence="5">
    <location>
        <begin position="156"/>
        <end position="176"/>
    </location>
</feature>
<dbReference type="GO" id="GO:0022857">
    <property type="term" value="F:transmembrane transporter activity"/>
    <property type="evidence" value="ECO:0007669"/>
    <property type="project" value="InterPro"/>
</dbReference>
<evidence type="ECO:0000256" key="5">
    <source>
        <dbReference type="SAM" id="Phobius"/>
    </source>
</evidence>
<feature type="transmembrane region" description="Helical" evidence="5">
    <location>
        <begin position="416"/>
        <end position="435"/>
    </location>
</feature>
<evidence type="ECO:0000256" key="3">
    <source>
        <dbReference type="ARBA" id="ARBA00022989"/>
    </source>
</evidence>
<protein>
    <submittedName>
        <fullName evidence="7">Putative synaptic vesicle transporter svop</fullName>
    </submittedName>
</protein>
<evidence type="ECO:0000313" key="7">
    <source>
        <dbReference type="EMBL" id="MBY10055.1"/>
    </source>
</evidence>
<feature type="transmembrane region" description="Helical" evidence="5">
    <location>
        <begin position="360"/>
        <end position="380"/>
    </location>
</feature>
<feature type="transmembrane region" description="Helical" evidence="5">
    <location>
        <begin position="211"/>
        <end position="231"/>
    </location>
</feature>
<evidence type="ECO:0000256" key="1">
    <source>
        <dbReference type="ARBA" id="ARBA00004141"/>
    </source>
</evidence>
<dbReference type="InterPro" id="IPR005828">
    <property type="entry name" value="MFS_sugar_transport-like"/>
</dbReference>
<accession>A0A2R5LKT1</accession>
<dbReference type="PROSITE" id="PS50850">
    <property type="entry name" value="MFS"/>
    <property type="match status" value="1"/>
</dbReference>
<dbReference type="SUPFAM" id="SSF103473">
    <property type="entry name" value="MFS general substrate transporter"/>
    <property type="match status" value="1"/>
</dbReference>
<sequence length="539" mass="59567">MDVTCVIGHFGRYQAVLLLLVFVVTFPVTFIFFTTPFFDIQVDRWCMQHRFQNSAWSFGVLEDDASNVSNVEVFKCFSGMLKLQESNESVDTAPEAEISSCGGYENWEPLVRQPAAICEDLWVQSAQQVALLLAVSSGYLVFGVCSDMFGRKRSLLVSLLLCSVSSLAAAVAPASWLFHMTRFLACMAAAGLSLGTIVLCSETVGRKQRCLLMFALGAGFAIANISFQTLTRYTSNWWYLQLSSGIVVLAALPLVWFAKESPRWLVATGRLSRAEETLLHILKVNRGPQLYMEIIMLELVDKVSVDFSKPRQQRRDRLVFRSRHLHLFILFISAAAVLVLRQSNPVAASRLQKRVTAQLWGIDVSLVIQAPVSMLFYWMAVRFKRRCTLSSLFAFLSLVYICGLCLPQGSNPISTALPLLVKVLTSYHTVFLWIAAIELFPTTSRGLGVGSCWACAHLVLVCAPAIGMTSVSEPDPTLACVLLTATALVCAALALLLPITYSRVLPDTYQELHQSQKNASLLPDDEAKKSVTGKLLYGS</sequence>
<keyword evidence="2 5" id="KW-0812">Transmembrane</keyword>
<dbReference type="Gene3D" id="1.20.1250.20">
    <property type="entry name" value="MFS general substrate transporter like domains"/>
    <property type="match status" value="1"/>
</dbReference>
<feature type="domain" description="Major facilitator superfamily (MFS) profile" evidence="6">
    <location>
        <begin position="13"/>
        <end position="509"/>
    </location>
</feature>
<keyword evidence="4 5" id="KW-0472">Membrane</keyword>
<keyword evidence="3 5" id="KW-1133">Transmembrane helix</keyword>
<dbReference type="InterPro" id="IPR020846">
    <property type="entry name" value="MFS_dom"/>
</dbReference>
<feature type="transmembrane region" description="Helical" evidence="5">
    <location>
        <begin position="182"/>
        <end position="199"/>
    </location>
</feature>
<dbReference type="Pfam" id="PF00083">
    <property type="entry name" value="Sugar_tr"/>
    <property type="match status" value="1"/>
</dbReference>
<reference evidence="7" key="1">
    <citation type="submission" date="2018-03" db="EMBL/GenBank/DDBJ databases">
        <title>The relapsing fever spirochete Borrelia turicatae persists in the highly oxidative environment of its soft-bodied tick vector.</title>
        <authorList>
            <person name="Bourret T.J."/>
            <person name="Boyle W.K."/>
            <person name="Valenzuela J.G."/>
            <person name="Oliveira F."/>
            <person name="Lopez J.E."/>
        </authorList>
    </citation>
    <scope>NUCLEOTIDE SEQUENCE</scope>
    <source>
        <strain evidence="7">Kansas strain/isolate</strain>
        <tissue evidence="7">Salivary glands</tissue>
    </source>
</reference>
<dbReference type="AlphaFoldDB" id="A0A2R5LKT1"/>
<evidence type="ECO:0000259" key="6">
    <source>
        <dbReference type="PROSITE" id="PS50850"/>
    </source>
</evidence>
<comment type="subcellular location">
    <subcellularLocation>
        <location evidence="1">Membrane</location>
        <topology evidence="1">Multi-pass membrane protein</topology>
    </subcellularLocation>
</comment>
<feature type="transmembrane region" description="Helical" evidence="5">
    <location>
        <begin position="392"/>
        <end position="410"/>
    </location>
</feature>
<feature type="transmembrane region" description="Helical" evidence="5">
    <location>
        <begin position="476"/>
        <end position="497"/>
    </location>
</feature>
<dbReference type="InterPro" id="IPR036259">
    <property type="entry name" value="MFS_trans_sf"/>
</dbReference>
<feature type="transmembrane region" description="Helical" evidence="5">
    <location>
        <begin position="447"/>
        <end position="470"/>
    </location>
</feature>
<dbReference type="EMBL" id="GGLE01005929">
    <property type="protein sequence ID" value="MBY10055.1"/>
    <property type="molecule type" value="Transcribed_RNA"/>
</dbReference>
<organism evidence="7">
    <name type="scientific">Ornithodoros turicata</name>
    <dbReference type="NCBI Taxonomy" id="34597"/>
    <lineage>
        <taxon>Eukaryota</taxon>
        <taxon>Metazoa</taxon>
        <taxon>Ecdysozoa</taxon>
        <taxon>Arthropoda</taxon>
        <taxon>Chelicerata</taxon>
        <taxon>Arachnida</taxon>
        <taxon>Acari</taxon>
        <taxon>Parasitiformes</taxon>
        <taxon>Ixodida</taxon>
        <taxon>Ixodoidea</taxon>
        <taxon>Argasidae</taxon>
        <taxon>Ornithodorinae</taxon>
        <taxon>Ornithodoros</taxon>
    </lineage>
</organism>